<evidence type="ECO:0000259" key="2">
    <source>
        <dbReference type="Pfam" id="PF01863"/>
    </source>
</evidence>
<evidence type="ECO:0000313" key="3">
    <source>
        <dbReference type="EMBL" id="OJF98396.1"/>
    </source>
</evidence>
<reference evidence="3 4" key="1">
    <citation type="submission" date="2016-02" db="EMBL/GenBank/DDBJ databases">
        <title>Genome sequencing of a beta-galactosidase producing bacteria Rhizobium sp. 59.</title>
        <authorList>
            <person name="Wang D."/>
            <person name="Kot W."/>
            <person name="Qin Y."/>
            <person name="Hansen L."/>
            <person name="Naqvi K."/>
            <person name="Rensing C."/>
        </authorList>
    </citation>
    <scope>NUCLEOTIDE SEQUENCE [LARGE SCALE GENOMIC DNA]</scope>
    <source>
        <strain evidence="3 4">59</strain>
    </source>
</reference>
<dbReference type="AlphaFoldDB" id="A0A657LU55"/>
<organism evidence="3 4">
    <name type="scientific">Pararhizobium antarcticum</name>
    <dbReference type="NCBI Taxonomy" id="1798805"/>
    <lineage>
        <taxon>Bacteria</taxon>
        <taxon>Pseudomonadati</taxon>
        <taxon>Pseudomonadota</taxon>
        <taxon>Alphaproteobacteria</taxon>
        <taxon>Hyphomicrobiales</taxon>
        <taxon>Rhizobiaceae</taxon>
        <taxon>Rhizobium/Agrobacterium group</taxon>
        <taxon>Pararhizobium</taxon>
    </lineage>
</organism>
<protein>
    <recommendedName>
        <fullName evidence="2">YgjP-like metallopeptidase domain-containing protein</fullName>
    </recommendedName>
</protein>
<dbReference type="PANTHER" id="PTHR30399">
    <property type="entry name" value="UNCHARACTERIZED PROTEIN YGJP"/>
    <property type="match status" value="1"/>
</dbReference>
<dbReference type="Proteomes" id="UP000182661">
    <property type="component" value="Unassembled WGS sequence"/>
</dbReference>
<dbReference type="EMBL" id="LSRP01000075">
    <property type="protein sequence ID" value="OJF98396.1"/>
    <property type="molecule type" value="Genomic_DNA"/>
</dbReference>
<keyword evidence="4" id="KW-1185">Reference proteome</keyword>
<feature type="domain" description="YgjP-like metallopeptidase" evidence="2">
    <location>
        <begin position="42"/>
        <end position="243"/>
    </location>
</feature>
<accession>A0A657LU55</accession>
<dbReference type="OrthoDB" id="9795402at2"/>
<sequence length="253" mass="28543">MFSLLRKSSRSPKKPPPPTVRSIDVAGKILSLTIRQNARATRMTLRIEPGGRSLKMTIPQGLPEREVNAFLDRHQGWLMTKLARFSGESALEHGGSILIRGIAHRIERTGKLRGLTEAVTIDDEQVLRVSGAEEHLGRRIVDFLKKEARKDLERLVATHARTVGRKVKSLSLKDTRSRWGSCSADGALSFSWRIVMAPPRVIDYLAAHEVAHLREMNHGPDFWDLCEDLCPAMDDAKRWLKRNGTMLHAIDFD</sequence>
<dbReference type="InterPro" id="IPR053136">
    <property type="entry name" value="UTP_pyrophosphatase-like"/>
</dbReference>
<dbReference type="PANTHER" id="PTHR30399:SF1">
    <property type="entry name" value="UTP PYROPHOSPHATASE"/>
    <property type="match status" value="1"/>
</dbReference>
<evidence type="ECO:0000256" key="1">
    <source>
        <dbReference type="SAM" id="MobiDB-lite"/>
    </source>
</evidence>
<evidence type="ECO:0000313" key="4">
    <source>
        <dbReference type="Proteomes" id="UP000182661"/>
    </source>
</evidence>
<dbReference type="Gene3D" id="3.30.2010.10">
    <property type="entry name" value="Metalloproteases ('zincins'), catalytic domain"/>
    <property type="match status" value="1"/>
</dbReference>
<dbReference type="InterPro" id="IPR002725">
    <property type="entry name" value="YgjP-like_metallopeptidase"/>
</dbReference>
<feature type="region of interest" description="Disordered" evidence="1">
    <location>
        <begin position="1"/>
        <end position="22"/>
    </location>
</feature>
<dbReference type="Pfam" id="PF01863">
    <property type="entry name" value="YgjP-like"/>
    <property type="match status" value="1"/>
</dbReference>
<name>A0A657LU55_9HYPH</name>
<dbReference type="CDD" id="cd07344">
    <property type="entry name" value="M48_yhfN_like"/>
    <property type="match status" value="1"/>
</dbReference>
<comment type="caution">
    <text evidence="3">The sequence shown here is derived from an EMBL/GenBank/DDBJ whole genome shotgun (WGS) entry which is preliminary data.</text>
</comment>
<gene>
    <name evidence="3" type="ORF">AX760_14190</name>
</gene>
<proteinExistence type="predicted"/>